<organism evidence="3 4">
    <name type="scientific">Chroococcidiopsis cubana SAG 39.79</name>
    <dbReference type="NCBI Taxonomy" id="388085"/>
    <lineage>
        <taxon>Bacteria</taxon>
        <taxon>Bacillati</taxon>
        <taxon>Cyanobacteriota</taxon>
        <taxon>Cyanophyceae</taxon>
        <taxon>Chroococcidiopsidales</taxon>
        <taxon>Chroococcidiopsidaceae</taxon>
        <taxon>Chroococcidiopsis</taxon>
    </lineage>
</organism>
<accession>A0AB37UBS0</accession>
<proteinExistence type="predicted"/>
<dbReference type="EMBL" id="RSCK01000088">
    <property type="protein sequence ID" value="RUT04182.1"/>
    <property type="molecule type" value="Genomic_DNA"/>
</dbReference>
<dbReference type="AlphaFoldDB" id="A0AB37UBS0"/>
<evidence type="ECO:0000259" key="2">
    <source>
        <dbReference type="Pfam" id="PF13427"/>
    </source>
</evidence>
<name>A0AB37UBS0_9CYAN</name>
<evidence type="ECO:0000313" key="3">
    <source>
        <dbReference type="EMBL" id="RUT04182.1"/>
    </source>
</evidence>
<feature type="domain" description="Adenylyltransferase AadA C-terminal" evidence="2">
    <location>
        <begin position="185"/>
        <end position="241"/>
    </location>
</feature>
<dbReference type="SUPFAM" id="SSF81301">
    <property type="entry name" value="Nucleotidyltransferase"/>
    <property type="match status" value="1"/>
</dbReference>
<dbReference type="RefSeq" id="WP_106168277.1">
    <property type="nucleotide sequence ID" value="NZ_JAVKZF010000005.1"/>
</dbReference>
<sequence length="264" mass="30894">MHQGIPEVIQPVLADYTQMMEERLPDFMVAFYVCGSIALGAFNEKFSDIDFITVVSHQAREDEIRYLRGIHREMRKKYPKWKLEGGYLQREDLGHFEGEIAPYPYYYKEILHPHGYHDLNSVTWWVLKNRGIAVIGSDPKELAFTVNWDLLISRMLENLNTYWVSWTKKPTRIAYLLTNEGIQWSILGILRQFYTFRENDITSKTGAGQYALSCVPHKWHRLIQEAIDIREDGGKSHYTSKLVRAIESVSFLKYIITSCNIHLN</sequence>
<dbReference type="Proteomes" id="UP000282574">
    <property type="component" value="Unassembled WGS sequence"/>
</dbReference>
<dbReference type="Pfam" id="PF13427">
    <property type="entry name" value="AadA_C"/>
    <property type="match status" value="1"/>
</dbReference>
<evidence type="ECO:0000256" key="1">
    <source>
        <dbReference type="ARBA" id="ARBA00022679"/>
    </source>
</evidence>
<reference evidence="3 4" key="1">
    <citation type="journal article" date="2019" name="Genome Biol. Evol.">
        <title>Day and night: Metabolic profiles and evolutionary relationships of six axenic non-marine cyanobacteria.</title>
        <authorList>
            <person name="Will S.E."/>
            <person name="Henke P."/>
            <person name="Boedeker C."/>
            <person name="Huang S."/>
            <person name="Brinkmann H."/>
            <person name="Rohde M."/>
            <person name="Jarek M."/>
            <person name="Friedl T."/>
            <person name="Seufert S."/>
            <person name="Schumacher M."/>
            <person name="Overmann J."/>
            <person name="Neumann-Schaal M."/>
            <person name="Petersen J."/>
        </authorList>
    </citation>
    <scope>NUCLEOTIDE SEQUENCE [LARGE SCALE GENOMIC DNA]</scope>
    <source>
        <strain evidence="3 4">SAG 39.79</strain>
    </source>
</reference>
<dbReference type="InterPro" id="IPR043519">
    <property type="entry name" value="NT_sf"/>
</dbReference>
<dbReference type="GO" id="GO:0016740">
    <property type="term" value="F:transferase activity"/>
    <property type="evidence" value="ECO:0007669"/>
    <property type="project" value="UniProtKB-KW"/>
</dbReference>
<keyword evidence="4" id="KW-1185">Reference proteome</keyword>
<dbReference type="Gene3D" id="3.30.460.10">
    <property type="entry name" value="Beta Polymerase, domain 2"/>
    <property type="match status" value="1"/>
</dbReference>
<gene>
    <name evidence="3" type="ORF">DSM107010_58190</name>
</gene>
<keyword evidence="1" id="KW-0808">Transferase</keyword>
<protein>
    <submittedName>
        <fullName evidence="3">Nucleotidyltransferase</fullName>
    </submittedName>
</protein>
<evidence type="ECO:0000313" key="4">
    <source>
        <dbReference type="Proteomes" id="UP000282574"/>
    </source>
</evidence>
<comment type="caution">
    <text evidence="3">The sequence shown here is derived from an EMBL/GenBank/DDBJ whole genome shotgun (WGS) entry which is preliminary data.</text>
</comment>
<dbReference type="InterPro" id="IPR025184">
    <property type="entry name" value="AadA_C"/>
</dbReference>